<dbReference type="RefSeq" id="WP_116682039.1">
    <property type="nucleotide sequence ID" value="NZ_QURL01000002.1"/>
</dbReference>
<keyword evidence="3" id="KW-1185">Reference proteome</keyword>
<dbReference type="CDD" id="cd06661">
    <property type="entry name" value="GGCT_like"/>
    <property type="match status" value="1"/>
</dbReference>
<evidence type="ECO:0000313" key="3">
    <source>
        <dbReference type="Proteomes" id="UP000264310"/>
    </source>
</evidence>
<dbReference type="InterPro" id="IPR013024">
    <property type="entry name" value="GGCT-like"/>
</dbReference>
<organism evidence="2 3">
    <name type="scientific">Fulvimarina endophytica</name>
    <dbReference type="NCBI Taxonomy" id="2293836"/>
    <lineage>
        <taxon>Bacteria</taxon>
        <taxon>Pseudomonadati</taxon>
        <taxon>Pseudomonadota</taxon>
        <taxon>Alphaproteobacteria</taxon>
        <taxon>Hyphomicrobiales</taxon>
        <taxon>Aurantimonadaceae</taxon>
        <taxon>Fulvimarina</taxon>
    </lineage>
</organism>
<sequence length="134" mass="15049">MTDYIAFYGTLMERARASQAPSRAGLTRFLQPCRLAGVLRDHGAYPGFYPADADRTGTGPTVEAELHEILLADAFAVFDRWEEYDAADEASSLYIRRKMRLIEPDLQAWVYISQVSEDDPVVPGGDWAVYEGRI</sequence>
<dbReference type="Proteomes" id="UP000264310">
    <property type="component" value="Unassembled WGS sequence"/>
</dbReference>
<dbReference type="Gene3D" id="3.10.490.10">
    <property type="entry name" value="Gamma-glutamyl cyclotransferase-like"/>
    <property type="match status" value="1"/>
</dbReference>
<evidence type="ECO:0000313" key="2">
    <source>
        <dbReference type="EMBL" id="RFC65142.1"/>
    </source>
</evidence>
<proteinExistence type="predicted"/>
<evidence type="ECO:0000259" key="1">
    <source>
        <dbReference type="Pfam" id="PF06094"/>
    </source>
</evidence>
<dbReference type="GO" id="GO:0016740">
    <property type="term" value="F:transferase activity"/>
    <property type="evidence" value="ECO:0007669"/>
    <property type="project" value="UniProtKB-KW"/>
</dbReference>
<reference evidence="2 3" key="1">
    <citation type="submission" date="2018-08" db="EMBL/GenBank/DDBJ databases">
        <title>Fulvimarina sp. 85, whole genome shotgun sequence.</title>
        <authorList>
            <person name="Tuo L."/>
        </authorList>
    </citation>
    <scope>NUCLEOTIDE SEQUENCE [LARGE SCALE GENOMIC DNA]</scope>
    <source>
        <strain evidence="2 3">85</strain>
    </source>
</reference>
<dbReference type="InterPro" id="IPR009288">
    <property type="entry name" value="AIG2-like_dom"/>
</dbReference>
<feature type="domain" description="Gamma-glutamylcyclotransferase AIG2-like" evidence="1">
    <location>
        <begin position="6"/>
        <end position="128"/>
    </location>
</feature>
<protein>
    <submittedName>
        <fullName evidence="2">Gamma-glutamylcyclotransferase</fullName>
    </submittedName>
</protein>
<dbReference type="OrthoDB" id="7915859at2"/>
<dbReference type="SUPFAM" id="SSF110857">
    <property type="entry name" value="Gamma-glutamyl cyclotransferase-like"/>
    <property type="match status" value="1"/>
</dbReference>
<comment type="caution">
    <text evidence="2">The sequence shown here is derived from an EMBL/GenBank/DDBJ whole genome shotgun (WGS) entry which is preliminary data.</text>
</comment>
<accession>A0A371X7D1</accession>
<gene>
    <name evidence="2" type="ORF">DYI37_04635</name>
</gene>
<name>A0A371X7D1_9HYPH</name>
<dbReference type="InterPro" id="IPR036568">
    <property type="entry name" value="GGCT-like_sf"/>
</dbReference>
<dbReference type="EMBL" id="QURL01000002">
    <property type="protein sequence ID" value="RFC65142.1"/>
    <property type="molecule type" value="Genomic_DNA"/>
</dbReference>
<keyword evidence="2" id="KW-0808">Transferase</keyword>
<dbReference type="Pfam" id="PF06094">
    <property type="entry name" value="GGACT"/>
    <property type="match status" value="1"/>
</dbReference>
<dbReference type="AlphaFoldDB" id="A0A371X7D1"/>